<keyword evidence="1" id="KW-1133">Transmembrane helix</keyword>
<sequence>MSNDENSIKTQMDSDKGFQSKRKVLVTLSILFIGIKLSGIKIIEANTFILKLSIANEGAIGQLIFFALIYTFIRYFTYAHKYHVKLFNSWSQNLMADDFFIHLDSDGRQFYGLIPEKFPMNDGYYNFIKKDSNSITTRYECKGLFRRYLVYDWKKGDDYETDKASIHEYIKLKPNWLKWINNKIRKPGLLMPKVIRKELYYQFRSYIQDREQLDLLAPYLLAIFAICCQFYSSEIINFLGIT</sequence>
<protein>
    <submittedName>
        <fullName evidence="2">Uncharacterized protein</fullName>
    </submittedName>
</protein>
<evidence type="ECO:0000313" key="2">
    <source>
        <dbReference type="EMBL" id="GGF96161.1"/>
    </source>
</evidence>
<feature type="transmembrane region" description="Helical" evidence="1">
    <location>
        <begin position="213"/>
        <end position="232"/>
    </location>
</feature>
<keyword evidence="1" id="KW-0472">Membrane</keyword>
<reference evidence="2" key="2">
    <citation type="submission" date="2020-09" db="EMBL/GenBank/DDBJ databases">
        <authorList>
            <person name="Sun Q."/>
            <person name="Zhou Y."/>
        </authorList>
    </citation>
    <scope>NUCLEOTIDE SEQUENCE</scope>
    <source>
        <strain evidence="2">CGMCC 1.12181</strain>
    </source>
</reference>
<dbReference type="RefSeq" id="WP_188365285.1">
    <property type="nucleotide sequence ID" value="NZ_BAABJF010000001.1"/>
</dbReference>
<feature type="transmembrane region" description="Helical" evidence="1">
    <location>
        <begin position="59"/>
        <end position="77"/>
    </location>
</feature>
<gene>
    <name evidence="2" type="ORF">GCM10011365_16830</name>
</gene>
<comment type="caution">
    <text evidence="2">The sequence shown here is derived from an EMBL/GenBank/DDBJ whole genome shotgun (WGS) entry which is preliminary data.</text>
</comment>
<keyword evidence="3" id="KW-1185">Reference proteome</keyword>
<dbReference type="EMBL" id="BMEO01000006">
    <property type="protein sequence ID" value="GGF96161.1"/>
    <property type="molecule type" value="Genomic_DNA"/>
</dbReference>
<evidence type="ECO:0000256" key="1">
    <source>
        <dbReference type="SAM" id="Phobius"/>
    </source>
</evidence>
<proteinExistence type="predicted"/>
<evidence type="ECO:0000313" key="3">
    <source>
        <dbReference type="Proteomes" id="UP000605253"/>
    </source>
</evidence>
<keyword evidence="1" id="KW-0812">Transmembrane</keyword>
<reference evidence="2" key="1">
    <citation type="journal article" date="2014" name="Int. J. Syst. Evol. Microbiol.">
        <title>Complete genome sequence of Corynebacterium casei LMG S-19264T (=DSM 44701T), isolated from a smear-ripened cheese.</title>
        <authorList>
            <consortium name="US DOE Joint Genome Institute (JGI-PGF)"/>
            <person name="Walter F."/>
            <person name="Albersmeier A."/>
            <person name="Kalinowski J."/>
            <person name="Ruckert C."/>
        </authorList>
    </citation>
    <scope>NUCLEOTIDE SEQUENCE</scope>
    <source>
        <strain evidence="2">CGMCC 1.12181</strain>
    </source>
</reference>
<organism evidence="2 3">
    <name type="scientific">Marinicella pacifica</name>
    <dbReference type="NCBI Taxonomy" id="1171543"/>
    <lineage>
        <taxon>Bacteria</taxon>
        <taxon>Pseudomonadati</taxon>
        <taxon>Pseudomonadota</taxon>
        <taxon>Gammaproteobacteria</taxon>
        <taxon>Lysobacterales</taxon>
        <taxon>Marinicellaceae</taxon>
        <taxon>Marinicella</taxon>
    </lineage>
</organism>
<name>A0A917FPM1_9GAMM</name>
<accession>A0A917FPM1</accession>
<dbReference type="AlphaFoldDB" id="A0A917FPM1"/>
<feature type="transmembrane region" description="Helical" evidence="1">
    <location>
        <begin position="24"/>
        <end position="43"/>
    </location>
</feature>
<dbReference type="Proteomes" id="UP000605253">
    <property type="component" value="Unassembled WGS sequence"/>
</dbReference>